<comment type="caution">
    <text evidence="2">The sequence shown here is derived from an EMBL/GenBank/DDBJ whole genome shotgun (WGS) entry which is preliminary data.</text>
</comment>
<sequence length="176" mass="20246">MITVDSITYCNVGVQVTDGDFKPETDYSIDLEIKRPTFDLSAILVEDIEGVEEETTQISKLQQMLYHARHELAEQERLNELHQIQIKFLKQEIQDLNKKFKLITNFEGENIFLNANLLKETAIKLISGLPMLNSEGEGLISILFSLLDLNDEQWESINVNRRKTKQKVVPGFCLFS</sequence>
<name>A0AAU9J7U4_9CILI</name>
<reference evidence="2" key="1">
    <citation type="submission" date="2021-09" db="EMBL/GenBank/DDBJ databases">
        <authorList>
            <consortium name="AG Swart"/>
            <person name="Singh M."/>
            <person name="Singh A."/>
            <person name="Seah K."/>
            <person name="Emmerich C."/>
        </authorList>
    </citation>
    <scope>NUCLEOTIDE SEQUENCE</scope>
    <source>
        <strain evidence="2">ATCC30299</strain>
    </source>
</reference>
<evidence type="ECO:0000256" key="1">
    <source>
        <dbReference type="SAM" id="Coils"/>
    </source>
</evidence>
<dbReference type="EMBL" id="CAJZBQ010000028">
    <property type="protein sequence ID" value="CAG9321416.1"/>
    <property type="molecule type" value="Genomic_DNA"/>
</dbReference>
<accession>A0AAU9J7U4</accession>
<keyword evidence="1" id="KW-0175">Coiled coil</keyword>
<proteinExistence type="predicted"/>
<evidence type="ECO:0000313" key="3">
    <source>
        <dbReference type="Proteomes" id="UP001162131"/>
    </source>
</evidence>
<protein>
    <submittedName>
        <fullName evidence="2">Uncharacterized protein</fullName>
    </submittedName>
</protein>
<evidence type="ECO:0000313" key="2">
    <source>
        <dbReference type="EMBL" id="CAG9321416.1"/>
    </source>
</evidence>
<gene>
    <name evidence="2" type="ORF">BSTOLATCC_MIC28698</name>
</gene>
<keyword evidence="3" id="KW-1185">Reference proteome</keyword>
<feature type="coiled-coil region" evidence="1">
    <location>
        <begin position="72"/>
        <end position="99"/>
    </location>
</feature>
<organism evidence="2 3">
    <name type="scientific">Blepharisma stoltei</name>
    <dbReference type="NCBI Taxonomy" id="1481888"/>
    <lineage>
        <taxon>Eukaryota</taxon>
        <taxon>Sar</taxon>
        <taxon>Alveolata</taxon>
        <taxon>Ciliophora</taxon>
        <taxon>Postciliodesmatophora</taxon>
        <taxon>Heterotrichea</taxon>
        <taxon>Heterotrichida</taxon>
        <taxon>Blepharismidae</taxon>
        <taxon>Blepharisma</taxon>
    </lineage>
</organism>
<dbReference type="AlphaFoldDB" id="A0AAU9J7U4"/>
<dbReference type="Proteomes" id="UP001162131">
    <property type="component" value="Unassembled WGS sequence"/>
</dbReference>